<dbReference type="AlphaFoldDB" id="A0A1H8W5Q7"/>
<dbReference type="InterPro" id="IPR016152">
    <property type="entry name" value="PTrfase/Anion_transptr"/>
</dbReference>
<dbReference type="EMBL" id="FODY01000014">
    <property type="protein sequence ID" value="SEP22981.1"/>
    <property type="molecule type" value="Genomic_DNA"/>
</dbReference>
<dbReference type="STRING" id="112903.SAMN04490178_11457"/>
<dbReference type="PROSITE" id="PS51094">
    <property type="entry name" value="PTS_EIIA_TYPE_2"/>
    <property type="match status" value="1"/>
</dbReference>
<organism evidence="7 8">
    <name type="scientific">Propionispora vibrioides</name>
    <dbReference type="NCBI Taxonomy" id="112903"/>
    <lineage>
        <taxon>Bacteria</taxon>
        <taxon>Bacillati</taxon>
        <taxon>Bacillota</taxon>
        <taxon>Negativicutes</taxon>
        <taxon>Selenomonadales</taxon>
        <taxon>Sporomusaceae</taxon>
        <taxon>Propionispora</taxon>
    </lineage>
</organism>
<accession>A0A1H8W5Q7</accession>
<keyword evidence="1" id="KW-0813">Transport</keyword>
<dbReference type="OrthoDB" id="95460at2"/>
<dbReference type="Pfam" id="PF00359">
    <property type="entry name" value="PTS_EIIA_2"/>
    <property type="match status" value="1"/>
</dbReference>
<evidence type="ECO:0000256" key="4">
    <source>
        <dbReference type="ARBA" id="ARBA00022679"/>
    </source>
</evidence>
<keyword evidence="3" id="KW-0762">Sugar transport</keyword>
<gene>
    <name evidence="7" type="ORF">SAMN04490178_11457</name>
</gene>
<evidence type="ECO:0000256" key="2">
    <source>
        <dbReference type="ARBA" id="ARBA00022553"/>
    </source>
</evidence>
<dbReference type="GO" id="GO:0008982">
    <property type="term" value="F:protein-N(PI)-phosphohistidine-sugar phosphotransferase activity"/>
    <property type="evidence" value="ECO:0007669"/>
    <property type="project" value="InterPro"/>
</dbReference>
<reference evidence="7 8" key="1">
    <citation type="submission" date="2016-10" db="EMBL/GenBank/DDBJ databases">
        <authorList>
            <person name="de Groot N.N."/>
        </authorList>
    </citation>
    <scope>NUCLEOTIDE SEQUENCE [LARGE SCALE GENOMIC DNA]</scope>
    <source>
        <strain evidence="7 8">DSM 13305</strain>
    </source>
</reference>
<evidence type="ECO:0000259" key="6">
    <source>
        <dbReference type="PROSITE" id="PS51094"/>
    </source>
</evidence>
<evidence type="ECO:0000256" key="5">
    <source>
        <dbReference type="ARBA" id="ARBA00022683"/>
    </source>
</evidence>
<name>A0A1H8W5Q7_9FIRM</name>
<evidence type="ECO:0000256" key="3">
    <source>
        <dbReference type="ARBA" id="ARBA00022597"/>
    </source>
</evidence>
<keyword evidence="5" id="KW-0598">Phosphotransferase system</keyword>
<dbReference type="PANTHER" id="PTHR47738">
    <property type="entry name" value="PTS SYSTEM FRUCTOSE-LIKE EIIA COMPONENT-RELATED"/>
    <property type="match status" value="1"/>
</dbReference>
<keyword evidence="4" id="KW-0808">Transferase</keyword>
<dbReference type="PANTHER" id="PTHR47738:SF2">
    <property type="entry name" value="PTS SYSTEM FRUCTOSE-LIKE EIIA COMPONENT"/>
    <property type="match status" value="1"/>
</dbReference>
<dbReference type="CDD" id="cd00211">
    <property type="entry name" value="PTS_IIA_fru"/>
    <property type="match status" value="1"/>
</dbReference>
<dbReference type="InterPro" id="IPR002178">
    <property type="entry name" value="PTS_EIIA_type-2_dom"/>
</dbReference>
<dbReference type="InterPro" id="IPR051541">
    <property type="entry name" value="PTS_SugarTrans_NitroReg"/>
</dbReference>
<dbReference type="GO" id="GO:0016020">
    <property type="term" value="C:membrane"/>
    <property type="evidence" value="ECO:0007669"/>
    <property type="project" value="InterPro"/>
</dbReference>
<keyword evidence="2" id="KW-0597">Phosphoprotein</keyword>
<proteinExistence type="predicted"/>
<evidence type="ECO:0000256" key="1">
    <source>
        <dbReference type="ARBA" id="ARBA00022448"/>
    </source>
</evidence>
<keyword evidence="8" id="KW-1185">Reference proteome</keyword>
<dbReference type="NCBIfam" id="TIGR00848">
    <property type="entry name" value="fruA"/>
    <property type="match status" value="1"/>
</dbReference>
<dbReference type="RefSeq" id="WP_091747695.1">
    <property type="nucleotide sequence ID" value="NZ_FODY01000014.1"/>
</dbReference>
<dbReference type="InterPro" id="IPR004715">
    <property type="entry name" value="PTS_IIA_fruc"/>
</dbReference>
<dbReference type="SUPFAM" id="SSF55804">
    <property type="entry name" value="Phoshotransferase/anion transport protein"/>
    <property type="match status" value="1"/>
</dbReference>
<sequence>MSQVSLAEVLVKEAVILDAGHIRNKQMAFHCLASKFQQAGVIKNADQYIESLEERENSGSTFMGNLIALPHGRSETVIKPAVGFIRCKEPFRYRSFDEEGDVRYVFMLAVSAGEEGSNEHLRVLASLARLLAHQEFIRKLDQVKTYEEMLAGVRACQQEMEG</sequence>
<dbReference type="Gene3D" id="3.40.930.10">
    <property type="entry name" value="Mannitol-specific EII, Chain A"/>
    <property type="match status" value="1"/>
</dbReference>
<dbReference type="Proteomes" id="UP000198847">
    <property type="component" value="Unassembled WGS sequence"/>
</dbReference>
<dbReference type="PROSITE" id="PS00372">
    <property type="entry name" value="PTS_EIIA_TYPE_2_HIS"/>
    <property type="match status" value="1"/>
</dbReference>
<evidence type="ECO:0000313" key="8">
    <source>
        <dbReference type="Proteomes" id="UP000198847"/>
    </source>
</evidence>
<protein>
    <submittedName>
        <fullName evidence="7">PTS system, fructose-specific IIA component</fullName>
    </submittedName>
</protein>
<dbReference type="GO" id="GO:0009401">
    <property type="term" value="P:phosphoenolpyruvate-dependent sugar phosphotransferase system"/>
    <property type="evidence" value="ECO:0007669"/>
    <property type="project" value="UniProtKB-KW"/>
</dbReference>
<feature type="domain" description="PTS EIIA type-2" evidence="6">
    <location>
        <begin position="8"/>
        <end position="156"/>
    </location>
</feature>
<evidence type="ECO:0000313" key="7">
    <source>
        <dbReference type="EMBL" id="SEP22981.1"/>
    </source>
</evidence>